<dbReference type="Proteomes" id="UP000838878">
    <property type="component" value="Chromosome 11"/>
</dbReference>
<proteinExistence type="predicted"/>
<dbReference type="AlphaFoldDB" id="A0A8J9U9K7"/>
<keyword evidence="2" id="KW-1185">Reference proteome</keyword>
<dbReference type="EMBL" id="OV170231">
    <property type="protein sequence ID" value="CAH0716212.1"/>
    <property type="molecule type" value="Genomic_DNA"/>
</dbReference>
<name>A0A8J9U9K7_9NEOP</name>
<organism evidence="1 2">
    <name type="scientific">Brenthis ino</name>
    <name type="common">lesser marbled fritillary</name>
    <dbReference type="NCBI Taxonomy" id="405034"/>
    <lineage>
        <taxon>Eukaryota</taxon>
        <taxon>Metazoa</taxon>
        <taxon>Ecdysozoa</taxon>
        <taxon>Arthropoda</taxon>
        <taxon>Hexapoda</taxon>
        <taxon>Insecta</taxon>
        <taxon>Pterygota</taxon>
        <taxon>Neoptera</taxon>
        <taxon>Endopterygota</taxon>
        <taxon>Lepidoptera</taxon>
        <taxon>Glossata</taxon>
        <taxon>Ditrysia</taxon>
        <taxon>Papilionoidea</taxon>
        <taxon>Nymphalidae</taxon>
        <taxon>Heliconiinae</taxon>
        <taxon>Argynnini</taxon>
        <taxon>Brenthis</taxon>
    </lineage>
</organism>
<feature type="non-terminal residue" evidence="1">
    <location>
        <position position="105"/>
    </location>
</feature>
<gene>
    <name evidence="1" type="ORF">BINO364_LOCUS3018</name>
</gene>
<protein>
    <submittedName>
        <fullName evidence="1">Uncharacterized protein</fullName>
    </submittedName>
</protein>
<reference evidence="1" key="1">
    <citation type="submission" date="2021-12" db="EMBL/GenBank/DDBJ databases">
        <authorList>
            <person name="Martin H S."/>
        </authorList>
    </citation>
    <scope>NUCLEOTIDE SEQUENCE</scope>
</reference>
<sequence length="105" mass="11913">MWSRLLRHCRRRRRATACADLRTDSFGKFLTETDDAARPGARLRPPTSSAPGSRDFMTFIATAYHRICGATGSYVIRCLRNVARLRRDAGGQCSRTAPVVRFYLF</sequence>
<evidence type="ECO:0000313" key="1">
    <source>
        <dbReference type="EMBL" id="CAH0716212.1"/>
    </source>
</evidence>
<accession>A0A8J9U9K7</accession>
<evidence type="ECO:0000313" key="2">
    <source>
        <dbReference type="Proteomes" id="UP000838878"/>
    </source>
</evidence>